<feature type="domain" description="PH" evidence="6">
    <location>
        <begin position="536"/>
        <end position="639"/>
    </location>
</feature>
<evidence type="ECO:0000259" key="6">
    <source>
        <dbReference type="PROSITE" id="PS50003"/>
    </source>
</evidence>
<dbReference type="InterPro" id="IPR001849">
    <property type="entry name" value="PH_domain"/>
</dbReference>
<gene>
    <name evidence="8" type="ORF">CYNAS_LOCUS15920</name>
</gene>
<dbReference type="InterPro" id="IPR004012">
    <property type="entry name" value="Run_dom"/>
</dbReference>
<keyword evidence="3" id="KW-0963">Cytoplasm</keyword>
<organism evidence="8 9">
    <name type="scientific">Cylicocyclus nassatus</name>
    <name type="common">Nematode worm</name>
    <dbReference type="NCBI Taxonomy" id="53992"/>
    <lineage>
        <taxon>Eukaryota</taxon>
        <taxon>Metazoa</taxon>
        <taxon>Ecdysozoa</taxon>
        <taxon>Nematoda</taxon>
        <taxon>Chromadorea</taxon>
        <taxon>Rhabditida</taxon>
        <taxon>Rhabditina</taxon>
        <taxon>Rhabditomorpha</taxon>
        <taxon>Strongyloidea</taxon>
        <taxon>Strongylidae</taxon>
        <taxon>Cylicocyclus</taxon>
    </lineage>
</organism>
<dbReference type="GO" id="GO:0032880">
    <property type="term" value="P:regulation of protein localization"/>
    <property type="evidence" value="ECO:0007669"/>
    <property type="project" value="TreeGrafter"/>
</dbReference>
<dbReference type="InterPro" id="IPR047327">
    <property type="entry name" value="RUN_PLEKHM2"/>
</dbReference>
<feature type="domain" description="RUN" evidence="7">
    <location>
        <begin position="54"/>
        <end position="176"/>
    </location>
</feature>
<dbReference type="GO" id="GO:0005765">
    <property type="term" value="C:lysosomal membrane"/>
    <property type="evidence" value="ECO:0007669"/>
    <property type="project" value="UniProtKB-SubCell"/>
</dbReference>
<evidence type="ECO:0000256" key="2">
    <source>
        <dbReference type="ARBA" id="ARBA00004656"/>
    </source>
</evidence>
<dbReference type="Pfam" id="PF00169">
    <property type="entry name" value="PH"/>
    <property type="match status" value="1"/>
</dbReference>
<dbReference type="CDD" id="cd17680">
    <property type="entry name" value="RUN_PLEKHM2"/>
    <property type="match status" value="1"/>
</dbReference>
<dbReference type="PANTHER" id="PTHR46556">
    <property type="entry name" value="PLECKSTRIN HOMOLOGY DOMAIN-CONTAINING FAMILY M MEMBER 2"/>
    <property type="match status" value="1"/>
</dbReference>
<dbReference type="SUPFAM" id="SSF140741">
    <property type="entry name" value="RUN domain-like"/>
    <property type="match status" value="1"/>
</dbReference>
<dbReference type="Proteomes" id="UP001176961">
    <property type="component" value="Unassembled WGS sequence"/>
</dbReference>
<keyword evidence="4" id="KW-0458">Lysosome</keyword>
<evidence type="ECO:0008006" key="10">
    <source>
        <dbReference type="Google" id="ProtNLM"/>
    </source>
</evidence>
<evidence type="ECO:0000256" key="3">
    <source>
        <dbReference type="ARBA" id="ARBA00022490"/>
    </source>
</evidence>
<dbReference type="AlphaFoldDB" id="A0AA36MBX0"/>
<name>A0AA36MBX0_CYLNA</name>
<proteinExistence type="predicted"/>
<dbReference type="PANTHER" id="PTHR46556:SF1">
    <property type="entry name" value="PLECKSTRIN HOMOLOGY DOMAIN-CONTAINING FAMILY M MEMBER 2"/>
    <property type="match status" value="1"/>
</dbReference>
<evidence type="ECO:0000256" key="4">
    <source>
        <dbReference type="ARBA" id="ARBA00023228"/>
    </source>
</evidence>
<protein>
    <recommendedName>
        <fullName evidence="10">PH domain-containing protein</fullName>
    </recommendedName>
</protein>
<evidence type="ECO:0000259" key="7">
    <source>
        <dbReference type="PROSITE" id="PS50826"/>
    </source>
</evidence>
<dbReference type="SUPFAM" id="SSF50729">
    <property type="entry name" value="PH domain-like"/>
    <property type="match status" value="1"/>
</dbReference>
<dbReference type="GO" id="GO:0032418">
    <property type="term" value="P:lysosome localization"/>
    <property type="evidence" value="ECO:0007669"/>
    <property type="project" value="TreeGrafter"/>
</dbReference>
<feature type="region of interest" description="Disordered" evidence="5">
    <location>
        <begin position="252"/>
        <end position="280"/>
    </location>
</feature>
<dbReference type="GO" id="GO:0007030">
    <property type="term" value="P:Golgi organization"/>
    <property type="evidence" value="ECO:0007669"/>
    <property type="project" value="TreeGrafter"/>
</dbReference>
<dbReference type="InterPro" id="IPR037213">
    <property type="entry name" value="Run_dom_sf"/>
</dbReference>
<comment type="subcellular location">
    <subcellularLocation>
        <location evidence="1">Cytoplasm</location>
    </subcellularLocation>
    <subcellularLocation>
        <location evidence="2">Lysosome membrane</location>
    </subcellularLocation>
</comment>
<dbReference type="InterPro" id="IPR057288">
    <property type="entry name" value="PH_PLEKHM2"/>
</dbReference>
<accession>A0AA36MBX0</accession>
<dbReference type="Gene3D" id="2.30.29.30">
    <property type="entry name" value="Pleckstrin-homology domain (PH domain)/Phosphotyrosine-binding domain (PTB)"/>
    <property type="match status" value="1"/>
</dbReference>
<sequence>MFIKSHAGVTIRVNRKSSTHLHRCKWHELIDVSTKPHITKTRLEKLSNEREIVDLEHETGKMLFNSMDTFFSYGLLSGDKVYWRFVREFLPRTQQNLLRAEWGDIDNRRLSIAWLKDAFNKGTLHFQMLAFRNNRKIIARFYHRNACMSNGGMLEAVTDMIVSLVNVQFAFYSTLNLRVEPAQAVVVMTPVAPIAKAKTKRRKREESERDLAPVVVDKLPPPVQATVVPTPKDQELILDELVRNRRTRLQSLMESSSFDKNDENGDSGMNTSGDSSEQPVRNEAFDEVLRKTMSQVKIENLGDEAKSFDSLLHYDEIPQEKPSDEDVLVEGEVMLHSGDILKLAMNVYVDEGERLLHMYHVYQKFAAGTPQQRLLAVTDHNIYVITQNVVLEYSAQPGTFEEGGHRNVFYEVHVVISLPNVDYIGVSRDAQVLILYAKSGLPFRVMNDAEGTKDKTCAIATGDVQLGNAIVKTITTAAESGNHEPPAVFTESTPYSLILKRYLTKELNGAVSPHIELQHFALVYWKESSALMDKQGAETVGYLYRRMVHPNWWRKPPAEWVQSYFVLKGTKMYLFTDSTCKEGELIINLCDCTETLELDAKKDCQWGFELVLPEGNMQLQCPSKDEMTKWLRLVHEAINSQGDDEAAACMIMVTEAQIVVAQEGEKCYTDGFIRTLVSFPLSDIRKGWIVRTDTHMSLVLRVDAMHHWFFFRSESELDRIVMTLSIYPISIMEIDQHSQDKTIGYILNQCRRTPNLWHRAVFATEGFESDS</sequence>
<comment type="caution">
    <text evidence="8">The sequence shown here is derived from an EMBL/GenBank/DDBJ whole genome shotgun (WGS) entry which is preliminary data.</text>
</comment>
<dbReference type="GO" id="GO:0019894">
    <property type="term" value="F:kinesin binding"/>
    <property type="evidence" value="ECO:0007669"/>
    <property type="project" value="TreeGrafter"/>
</dbReference>
<dbReference type="Pfam" id="PF23142">
    <property type="entry name" value="PH_PLEKHM2"/>
    <property type="match status" value="1"/>
</dbReference>
<evidence type="ECO:0000256" key="5">
    <source>
        <dbReference type="SAM" id="MobiDB-lite"/>
    </source>
</evidence>
<evidence type="ECO:0000256" key="1">
    <source>
        <dbReference type="ARBA" id="ARBA00004496"/>
    </source>
</evidence>
<keyword evidence="9" id="KW-1185">Reference proteome</keyword>
<dbReference type="InterPro" id="IPR053015">
    <property type="entry name" value="PH_domain-containing_M2"/>
</dbReference>
<dbReference type="InterPro" id="IPR011993">
    <property type="entry name" value="PH-like_dom_sf"/>
</dbReference>
<dbReference type="EMBL" id="CATQJL010000305">
    <property type="protein sequence ID" value="CAJ0603937.1"/>
    <property type="molecule type" value="Genomic_DNA"/>
</dbReference>
<reference evidence="8" key="1">
    <citation type="submission" date="2023-07" db="EMBL/GenBank/DDBJ databases">
        <authorList>
            <consortium name="CYATHOMIX"/>
        </authorList>
    </citation>
    <scope>NUCLEOTIDE SEQUENCE</scope>
    <source>
        <strain evidence="8">N/A</strain>
    </source>
</reference>
<dbReference type="Gene3D" id="1.20.58.900">
    <property type="match status" value="1"/>
</dbReference>
<dbReference type="GO" id="GO:0010008">
    <property type="term" value="C:endosome membrane"/>
    <property type="evidence" value="ECO:0007669"/>
    <property type="project" value="TreeGrafter"/>
</dbReference>
<dbReference type="PROSITE" id="PS50003">
    <property type="entry name" value="PH_DOMAIN"/>
    <property type="match status" value="1"/>
</dbReference>
<evidence type="ECO:0000313" key="8">
    <source>
        <dbReference type="EMBL" id="CAJ0603937.1"/>
    </source>
</evidence>
<feature type="compositionally biased region" description="Polar residues" evidence="5">
    <location>
        <begin position="267"/>
        <end position="279"/>
    </location>
</feature>
<evidence type="ECO:0000313" key="9">
    <source>
        <dbReference type="Proteomes" id="UP001176961"/>
    </source>
</evidence>
<dbReference type="PROSITE" id="PS50826">
    <property type="entry name" value="RUN"/>
    <property type="match status" value="1"/>
</dbReference>
<dbReference type="SMART" id="SM00233">
    <property type="entry name" value="PH"/>
    <property type="match status" value="1"/>
</dbReference>